<feature type="domain" description="2Fe-2S ferredoxin-type" evidence="6">
    <location>
        <begin position="31"/>
        <end position="117"/>
    </location>
</feature>
<dbReference type="Pfam" id="PF00111">
    <property type="entry name" value="Fer2"/>
    <property type="match status" value="1"/>
</dbReference>
<dbReference type="NCBIfam" id="TIGR02963">
    <property type="entry name" value="xanthine_xdhA"/>
    <property type="match status" value="1"/>
</dbReference>
<dbReference type="PROSITE" id="PS00197">
    <property type="entry name" value="2FE2S_FER_1"/>
    <property type="match status" value="1"/>
</dbReference>
<dbReference type="Gene3D" id="3.10.20.30">
    <property type="match status" value="1"/>
</dbReference>
<keyword evidence="1" id="KW-0285">Flavoprotein</keyword>
<dbReference type="InterPro" id="IPR005107">
    <property type="entry name" value="CO_DH_flav_C"/>
</dbReference>
<evidence type="ECO:0000259" key="7">
    <source>
        <dbReference type="PROSITE" id="PS51387"/>
    </source>
</evidence>
<dbReference type="InterPro" id="IPR016208">
    <property type="entry name" value="Ald_Oxase/xanthine_DH-like"/>
</dbReference>
<name>A0A1X7INT4_9BURK</name>
<dbReference type="Gene3D" id="3.30.465.10">
    <property type="match status" value="1"/>
</dbReference>
<dbReference type="Gene3D" id="3.30.390.50">
    <property type="entry name" value="CO dehydrogenase flavoprotein, C-terminal domain"/>
    <property type="match status" value="1"/>
</dbReference>
<dbReference type="InterPro" id="IPR001041">
    <property type="entry name" value="2Fe-2S_ferredoxin-type"/>
</dbReference>
<dbReference type="Proteomes" id="UP000193228">
    <property type="component" value="Unassembled WGS sequence"/>
</dbReference>
<proteinExistence type="predicted"/>
<dbReference type="Pfam" id="PF01799">
    <property type="entry name" value="Fer2_2"/>
    <property type="match status" value="1"/>
</dbReference>
<dbReference type="InterPro" id="IPR036010">
    <property type="entry name" value="2Fe-2S_ferredoxin-like_sf"/>
</dbReference>
<accession>A0A1X7INT4</accession>
<dbReference type="OrthoDB" id="9179439at2"/>
<dbReference type="GO" id="GO:0004854">
    <property type="term" value="F:xanthine dehydrogenase activity"/>
    <property type="evidence" value="ECO:0007669"/>
    <property type="project" value="InterPro"/>
</dbReference>
<evidence type="ECO:0000256" key="3">
    <source>
        <dbReference type="ARBA" id="ARBA00022827"/>
    </source>
</evidence>
<dbReference type="PROSITE" id="PS51387">
    <property type="entry name" value="FAD_PCMH"/>
    <property type="match status" value="1"/>
</dbReference>
<dbReference type="Pfam" id="PF03450">
    <property type="entry name" value="CO_deh_flav_C"/>
    <property type="match status" value="1"/>
</dbReference>
<evidence type="ECO:0000259" key="6">
    <source>
        <dbReference type="PROSITE" id="PS51085"/>
    </source>
</evidence>
<dbReference type="PANTHER" id="PTHR45444">
    <property type="entry name" value="XANTHINE DEHYDROGENASE"/>
    <property type="match status" value="1"/>
</dbReference>
<keyword evidence="4" id="KW-0560">Oxidoreductase</keyword>
<organism evidence="8 9">
    <name type="scientific">Paraburkholderia susongensis</name>
    <dbReference type="NCBI Taxonomy" id="1515439"/>
    <lineage>
        <taxon>Bacteria</taxon>
        <taxon>Pseudomonadati</taxon>
        <taxon>Pseudomonadota</taxon>
        <taxon>Betaproteobacteria</taxon>
        <taxon>Burkholderiales</taxon>
        <taxon>Burkholderiaceae</taxon>
        <taxon>Paraburkholderia</taxon>
    </lineage>
</organism>
<dbReference type="InterPro" id="IPR016166">
    <property type="entry name" value="FAD-bd_PCMH"/>
</dbReference>
<dbReference type="InterPro" id="IPR014307">
    <property type="entry name" value="Xanthine_DH_ssu"/>
</dbReference>
<evidence type="ECO:0000256" key="2">
    <source>
        <dbReference type="ARBA" id="ARBA00022723"/>
    </source>
</evidence>
<reference evidence="9" key="1">
    <citation type="submission" date="2017-04" db="EMBL/GenBank/DDBJ databases">
        <authorList>
            <person name="Varghese N."/>
            <person name="Submissions S."/>
        </authorList>
    </citation>
    <scope>NUCLEOTIDE SEQUENCE [LARGE SCALE GENOMIC DNA]</scope>
    <source>
        <strain evidence="9">LMG 29540</strain>
    </source>
</reference>
<dbReference type="InterPro" id="IPR036318">
    <property type="entry name" value="FAD-bd_PCMH-like_sf"/>
</dbReference>
<dbReference type="GO" id="GO:0005506">
    <property type="term" value="F:iron ion binding"/>
    <property type="evidence" value="ECO:0007669"/>
    <property type="project" value="InterPro"/>
</dbReference>
<keyword evidence="3" id="KW-0274">FAD</keyword>
<dbReference type="SUPFAM" id="SSF56176">
    <property type="entry name" value="FAD-binding/transporter-associated domain-like"/>
    <property type="match status" value="1"/>
</dbReference>
<evidence type="ECO:0000313" key="8">
    <source>
        <dbReference type="EMBL" id="SMG16683.1"/>
    </source>
</evidence>
<dbReference type="PANTHER" id="PTHR45444:SF3">
    <property type="entry name" value="XANTHINE DEHYDROGENASE"/>
    <property type="match status" value="1"/>
</dbReference>
<feature type="domain" description="FAD-binding PCMH-type" evidence="7">
    <location>
        <begin position="232"/>
        <end position="405"/>
    </location>
</feature>
<dbReference type="InterPro" id="IPR036884">
    <property type="entry name" value="2Fe-2S-bd_dom_sf"/>
</dbReference>
<dbReference type="Gene3D" id="3.30.43.10">
    <property type="entry name" value="Uridine Diphospho-n-acetylenolpyruvylglucosamine Reductase, domain 2"/>
    <property type="match status" value="1"/>
</dbReference>
<dbReference type="EMBL" id="FXAT01000001">
    <property type="protein sequence ID" value="SMG16683.1"/>
    <property type="molecule type" value="Genomic_DNA"/>
</dbReference>
<dbReference type="GO" id="GO:0051537">
    <property type="term" value="F:2 iron, 2 sulfur cluster binding"/>
    <property type="evidence" value="ECO:0007669"/>
    <property type="project" value="InterPro"/>
</dbReference>
<evidence type="ECO:0000256" key="4">
    <source>
        <dbReference type="ARBA" id="ARBA00023002"/>
    </source>
</evidence>
<dbReference type="InterPro" id="IPR016169">
    <property type="entry name" value="FAD-bd_PCMH_sub2"/>
</dbReference>
<dbReference type="InterPro" id="IPR002888">
    <property type="entry name" value="2Fe-2S-bd"/>
</dbReference>
<dbReference type="InterPro" id="IPR002346">
    <property type="entry name" value="Mopterin_DH_FAD-bd"/>
</dbReference>
<evidence type="ECO:0000313" key="9">
    <source>
        <dbReference type="Proteomes" id="UP000193228"/>
    </source>
</evidence>
<dbReference type="SUPFAM" id="SSF55447">
    <property type="entry name" value="CO dehydrogenase flavoprotein C-terminal domain-like"/>
    <property type="match status" value="1"/>
</dbReference>
<evidence type="ECO:0000256" key="1">
    <source>
        <dbReference type="ARBA" id="ARBA00022630"/>
    </source>
</evidence>
<dbReference type="PROSITE" id="PS51085">
    <property type="entry name" value="2FE2S_FER_2"/>
    <property type="match status" value="1"/>
</dbReference>
<dbReference type="SUPFAM" id="SSF47741">
    <property type="entry name" value="CO dehydrogenase ISP C-domain like"/>
    <property type="match status" value="1"/>
</dbReference>
<dbReference type="SMART" id="SM01092">
    <property type="entry name" value="CO_deh_flav_C"/>
    <property type="match status" value="1"/>
</dbReference>
<evidence type="ECO:0000256" key="5">
    <source>
        <dbReference type="ARBA" id="ARBA00023004"/>
    </source>
</evidence>
<dbReference type="InterPro" id="IPR006058">
    <property type="entry name" value="2Fe2S_fd_BS"/>
</dbReference>
<dbReference type="InterPro" id="IPR016167">
    <property type="entry name" value="FAD-bd_PCMH_sub1"/>
</dbReference>
<dbReference type="Gene3D" id="1.10.150.120">
    <property type="entry name" value="[2Fe-2S]-binding domain"/>
    <property type="match status" value="1"/>
</dbReference>
<dbReference type="GO" id="GO:0071949">
    <property type="term" value="F:FAD binding"/>
    <property type="evidence" value="ECO:0007669"/>
    <property type="project" value="InterPro"/>
</dbReference>
<gene>
    <name evidence="8" type="ORF">SAMN06265784_101899</name>
</gene>
<dbReference type="CDD" id="cd00207">
    <property type="entry name" value="fer2"/>
    <property type="match status" value="1"/>
</dbReference>
<keyword evidence="2" id="KW-0479">Metal-binding</keyword>
<dbReference type="AlphaFoldDB" id="A0A1X7INT4"/>
<dbReference type="STRING" id="1515439.SAMN06265784_101899"/>
<dbReference type="InterPro" id="IPR012675">
    <property type="entry name" value="Beta-grasp_dom_sf"/>
</dbReference>
<dbReference type="InterPro" id="IPR036683">
    <property type="entry name" value="CO_DH_flav_C_dom_sf"/>
</dbReference>
<dbReference type="SUPFAM" id="SSF54292">
    <property type="entry name" value="2Fe-2S ferredoxin-like"/>
    <property type="match status" value="1"/>
</dbReference>
<keyword evidence="9" id="KW-1185">Reference proteome</keyword>
<sequence length="568" mass="61179">MAIYVREAGFGDPMRNARPVRNVFRFSMTTQTIRFYHQGSVREVAGVPATRTVLQHLREDLRCTGTKEGCAEGDCGACTVVIGELDARGGLALKAVNACIQFLPTLDGRALFTVEDLRAANGALHPVQQALVDCHGSQCGFCTPGFVMSMWALYENQPAGAGLPTRDEINAALSGNLCRCTGYRPIIDAAQKMFDYAQHPRVALDREAVVATLRTLQRGDTFEYSAPDARGAAFGSSTFHAPLTLDAFATLRARHSAARIVAGSTDVGLWVTKQFRDLGDMLYVGNVAELKTLARDAQTLTIGAAVTLEDAFAALAADYPELAEMWTRFASRPIRNAGTLGGNVANGSPIGDSMPALLALGAEVVLRRERATRTLPLDAFYAGYQKTALAAGEFVMALRVPRPAGDLRFRTYKVSKRYDQDISAVCAAFALRIGENGESHGEIRGESHSENHGEARSEIRSARIAFGGMAATPKRAAQTEAVLNGAAWSESTVRRAMDALAADYQPLTDMRASSAYRLKVARNLLWRFYLETRDDAPLALCDVNAFAFEAAVPGVSGTLDAPVAKEAP</sequence>
<protein>
    <submittedName>
        <fullName evidence="8">Xanthine dehydrogenase small subunit</fullName>
    </submittedName>
</protein>
<keyword evidence="5" id="KW-0408">Iron</keyword>
<dbReference type="Pfam" id="PF00941">
    <property type="entry name" value="FAD_binding_5"/>
    <property type="match status" value="1"/>
</dbReference>